<evidence type="ECO:0000256" key="1">
    <source>
        <dbReference type="ARBA" id="ARBA00005023"/>
    </source>
</evidence>
<proteinExistence type="inferred from homology"/>
<dbReference type="NCBIfam" id="TIGR01224">
    <property type="entry name" value="hutI"/>
    <property type="match status" value="1"/>
</dbReference>
<dbReference type="HAMAP" id="MF_00372">
    <property type="entry name" value="HutI"/>
    <property type="match status" value="1"/>
</dbReference>
<evidence type="ECO:0000256" key="4">
    <source>
        <dbReference type="ARBA" id="ARBA00022801"/>
    </source>
</evidence>
<sequence length="383" mass="40574">MATLFRNIGELFTNDPAWGDRFGILQDAAVEFDAGVITWVGSDTDAAQRTPSEVVDCTGNAVIPGFVDSHTHLVFAGDRSAEFEARMAGEKYTAGGINSTVTATRSATDSELRELLAVRVQEMKSQGTSTVEIKTGYGLTVEHEVRLARIAREFTDDVTFLGAHVVPSDFDGSADDYVDLVCGEMLDAVAPYAKWIDVFCETGAFTEEQSERILDAGRRAGLLPRIHGAQLGPSGAVALAVSRGAVSIDHGTFLTDADIELLAGSTTGVTLLPGAEFSTRQPYPDARRLLDAGVTVALATNCNPGSSFTSSMPFCIALAVREMGMTPAEALWSATAGGARALGRDDVGRIAVGAKAHLVELAAPNHVHLAYRPGVNLVHRTTF</sequence>
<name>A0A6J6FJT0_9ZZZZ</name>
<keyword evidence="5" id="KW-0369">Histidine metabolism</keyword>
<keyword evidence="4" id="KW-0378">Hydrolase</keyword>
<keyword evidence="3" id="KW-0479">Metal-binding</keyword>
<dbReference type="EMBL" id="CAEZUE010000025">
    <property type="protein sequence ID" value="CAB4587445.1"/>
    <property type="molecule type" value="Genomic_DNA"/>
</dbReference>
<comment type="pathway">
    <text evidence="1">Amino-acid degradation.</text>
</comment>
<evidence type="ECO:0000256" key="5">
    <source>
        <dbReference type="ARBA" id="ARBA00022808"/>
    </source>
</evidence>
<evidence type="ECO:0000256" key="6">
    <source>
        <dbReference type="ARBA" id="ARBA00022833"/>
    </source>
</evidence>
<keyword evidence="6" id="KW-0862">Zinc</keyword>
<dbReference type="SUPFAM" id="SSF51556">
    <property type="entry name" value="Metallo-dependent hydrolases"/>
    <property type="match status" value="1"/>
</dbReference>
<dbReference type="GO" id="GO:0019556">
    <property type="term" value="P:L-histidine catabolic process to glutamate and formamide"/>
    <property type="evidence" value="ECO:0007669"/>
    <property type="project" value="InterPro"/>
</dbReference>
<dbReference type="GO" id="GO:0005737">
    <property type="term" value="C:cytoplasm"/>
    <property type="evidence" value="ECO:0007669"/>
    <property type="project" value="InterPro"/>
</dbReference>
<dbReference type="EC" id="3.5.2.7" evidence="2"/>
<evidence type="ECO:0000256" key="3">
    <source>
        <dbReference type="ARBA" id="ARBA00022723"/>
    </source>
</evidence>
<dbReference type="InterPro" id="IPR005920">
    <property type="entry name" value="HutI"/>
</dbReference>
<evidence type="ECO:0000313" key="9">
    <source>
        <dbReference type="EMBL" id="CAB4587445.1"/>
    </source>
</evidence>
<dbReference type="GO" id="GO:0046872">
    <property type="term" value="F:metal ion binding"/>
    <property type="evidence" value="ECO:0007669"/>
    <property type="project" value="UniProtKB-KW"/>
</dbReference>
<dbReference type="Gene3D" id="2.30.40.10">
    <property type="entry name" value="Urease, subunit C, domain 1"/>
    <property type="match status" value="1"/>
</dbReference>
<dbReference type="InterPro" id="IPR011059">
    <property type="entry name" value="Metal-dep_hydrolase_composite"/>
</dbReference>
<keyword evidence="7" id="KW-0408">Iron</keyword>
<evidence type="ECO:0000256" key="7">
    <source>
        <dbReference type="ARBA" id="ARBA00023004"/>
    </source>
</evidence>
<feature type="domain" description="Amidohydrolase-related" evidence="8">
    <location>
        <begin position="62"/>
        <end position="361"/>
    </location>
</feature>
<protein>
    <recommendedName>
        <fullName evidence="2">imidazolonepropionase</fullName>
        <ecNumber evidence="2">3.5.2.7</ecNumber>
    </recommendedName>
</protein>
<dbReference type="AlphaFoldDB" id="A0A6J6FJT0"/>
<dbReference type="InterPro" id="IPR032466">
    <property type="entry name" value="Metal_Hydrolase"/>
</dbReference>
<gene>
    <name evidence="9" type="ORF">UFOPK1788_00314</name>
</gene>
<dbReference type="GO" id="GO:0050480">
    <property type="term" value="F:imidazolonepropionase activity"/>
    <property type="evidence" value="ECO:0007669"/>
    <property type="project" value="UniProtKB-EC"/>
</dbReference>
<dbReference type="Gene3D" id="3.20.20.140">
    <property type="entry name" value="Metal-dependent hydrolases"/>
    <property type="match status" value="1"/>
</dbReference>
<evidence type="ECO:0000256" key="2">
    <source>
        <dbReference type="ARBA" id="ARBA00012864"/>
    </source>
</evidence>
<dbReference type="InterPro" id="IPR006680">
    <property type="entry name" value="Amidohydro-rel"/>
</dbReference>
<evidence type="ECO:0000259" key="8">
    <source>
        <dbReference type="Pfam" id="PF01979"/>
    </source>
</evidence>
<dbReference type="PANTHER" id="PTHR42752:SF1">
    <property type="entry name" value="IMIDAZOLONEPROPIONASE-RELATED"/>
    <property type="match status" value="1"/>
</dbReference>
<dbReference type="PANTHER" id="PTHR42752">
    <property type="entry name" value="IMIDAZOLONEPROPIONASE"/>
    <property type="match status" value="1"/>
</dbReference>
<organism evidence="9">
    <name type="scientific">freshwater metagenome</name>
    <dbReference type="NCBI Taxonomy" id="449393"/>
    <lineage>
        <taxon>unclassified sequences</taxon>
        <taxon>metagenomes</taxon>
        <taxon>ecological metagenomes</taxon>
    </lineage>
</organism>
<accession>A0A6J6FJT0</accession>
<dbReference type="SUPFAM" id="SSF51338">
    <property type="entry name" value="Composite domain of metallo-dependent hydrolases"/>
    <property type="match status" value="1"/>
</dbReference>
<reference evidence="9" key="1">
    <citation type="submission" date="2020-05" db="EMBL/GenBank/DDBJ databases">
        <authorList>
            <person name="Chiriac C."/>
            <person name="Salcher M."/>
            <person name="Ghai R."/>
            <person name="Kavagutti S V."/>
        </authorList>
    </citation>
    <scope>NUCLEOTIDE SEQUENCE</scope>
</reference>
<dbReference type="Pfam" id="PF01979">
    <property type="entry name" value="Amidohydro_1"/>
    <property type="match status" value="1"/>
</dbReference>